<dbReference type="PIRSF" id="PIRSF006276">
    <property type="entry name" value="UspA"/>
    <property type="match status" value="1"/>
</dbReference>
<evidence type="ECO:0000313" key="4">
    <source>
        <dbReference type="EMBL" id="HJF66334.1"/>
    </source>
</evidence>
<dbReference type="AlphaFoldDB" id="A0A9D2UXW5"/>
<comment type="caution">
    <text evidence="4">The sequence shown here is derived from an EMBL/GenBank/DDBJ whole genome shotgun (WGS) entry which is preliminary data.</text>
</comment>
<comment type="similarity">
    <text evidence="1 2">Belongs to the universal stress protein A family.</text>
</comment>
<feature type="domain" description="UspA" evidence="3">
    <location>
        <begin position="4"/>
        <end position="144"/>
    </location>
</feature>
<protein>
    <recommendedName>
        <fullName evidence="2">Universal stress protein</fullName>
    </recommendedName>
</protein>
<dbReference type="EMBL" id="DYWI01000189">
    <property type="protein sequence ID" value="HJF66334.1"/>
    <property type="molecule type" value="Genomic_DNA"/>
</dbReference>
<dbReference type="GO" id="GO:0005737">
    <property type="term" value="C:cytoplasm"/>
    <property type="evidence" value="ECO:0007669"/>
    <property type="project" value="UniProtKB-SubCell"/>
</dbReference>
<dbReference type="Pfam" id="PF00582">
    <property type="entry name" value="Usp"/>
    <property type="match status" value="1"/>
</dbReference>
<dbReference type="InterPro" id="IPR006015">
    <property type="entry name" value="Universal_stress_UspA"/>
</dbReference>
<evidence type="ECO:0000256" key="1">
    <source>
        <dbReference type="ARBA" id="ARBA00008791"/>
    </source>
</evidence>
<gene>
    <name evidence="4" type="ORF">K8U77_09515</name>
</gene>
<dbReference type="InterPro" id="IPR014729">
    <property type="entry name" value="Rossmann-like_a/b/a_fold"/>
</dbReference>
<dbReference type="SUPFAM" id="SSF52402">
    <property type="entry name" value="Adenine nucleotide alpha hydrolases-like"/>
    <property type="match status" value="1"/>
</dbReference>
<dbReference type="Proteomes" id="UP000786989">
    <property type="component" value="Unassembled WGS sequence"/>
</dbReference>
<reference evidence="4" key="1">
    <citation type="journal article" date="2021" name="PeerJ">
        <title>Extensive microbial diversity within the chicken gut microbiome revealed by metagenomics and culture.</title>
        <authorList>
            <person name="Gilroy R."/>
            <person name="Ravi A."/>
            <person name="Getino M."/>
            <person name="Pursley I."/>
            <person name="Horton D.L."/>
            <person name="Alikhan N.F."/>
            <person name="Baker D."/>
            <person name="Gharbi K."/>
            <person name="Hall N."/>
            <person name="Watson M."/>
            <person name="Adriaenssens E.M."/>
            <person name="Foster-Nyarko E."/>
            <person name="Jarju S."/>
            <person name="Secka A."/>
            <person name="Antonio M."/>
            <person name="Oren A."/>
            <person name="Chaudhuri R.R."/>
            <person name="La Ragione R."/>
            <person name="Hildebrand F."/>
            <person name="Pallen M.J."/>
        </authorList>
    </citation>
    <scope>NUCLEOTIDE SEQUENCE</scope>
    <source>
        <strain evidence="4">ChiGjej6B6-11269</strain>
    </source>
</reference>
<dbReference type="PANTHER" id="PTHR46268">
    <property type="entry name" value="STRESS RESPONSE PROTEIN NHAX"/>
    <property type="match status" value="1"/>
</dbReference>
<dbReference type="Gene3D" id="3.40.50.620">
    <property type="entry name" value="HUPs"/>
    <property type="match status" value="1"/>
</dbReference>
<evidence type="ECO:0000259" key="3">
    <source>
        <dbReference type="Pfam" id="PF00582"/>
    </source>
</evidence>
<dbReference type="InterPro" id="IPR006016">
    <property type="entry name" value="UspA"/>
</dbReference>
<dbReference type="PRINTS" id="PR01438">
    <property type="entry name" value="UNVRSLSTRESS"/>
</dbReference>
<comment type="subcellular location">
    <subcellularLocation>
        <location evidence="2">Cytoplasm</location>
    </subcellularLocation>
</comment>
<reference evidence="4" key="2">
    <citation type="submission" date="2021-09" db="EMBL/GenBank/DDBJ databases">
        <authorList>
            <person name="Gilroy R."/>
        </authorList>
    </citation>
    <scope>NUCLEOTIDE SEQUENCE</scope>
    <source>
        <strain evidence="4">ChiGjej6B6-11269</strain>
    </source>
</reference>
<organism evidence="4 5">
    <name type="scientific">Slackia equolifaciens</name>
    <dbReference type="NCBI Taxonomy" id="498718"/>
    <lineage>
        <taxon>Bacteria</taxon>
        <taxon>Bacillati</taxon>
        <taxon>Actinomycetota</taxon>
        <taxon>Coriobacteriia</taxon>
        <taxon>Eggerthellales</taxon>
        <taxon>Eggerthellaceae</taxon>
        <taxon>Slackia</taxon>
    </lineage>
</organism>
<dbReference type="CDD" id="cd00293">
    <property type="entry name" value="USP-like"/>
    <property type="match status" value="1"/>
</dbReference>
<dbReference type="PANTHER" id="PTHR46268:SF6">
    <property type="entry name" value="UNIVERSAL STRESS PROTEIN UP12"/>
    <property type="match status" value="1"/>
</dbReference>
<proteinExistence type="inferred from homology"/>
<evidence type="ECO:0000313" key="5">
    <source>
        <dbReference type="Proteomes" id="UP000786989"/>
    </source>
</evidence>
<sequence length="146" mass="15994">MSQYKRIFAALDGGKTQDMVAERAIELAANEHAELLFGHVVDSVPYEAAGTDFAALAADVKEKLEESIAEQLEAARNNPDIPSVEVVVKAGRITETLSEQIIEPFEPDLVICGERGLSNIKYVFVGSVSTYLIRNLRCDVLVVKQD</sequence>
<keyword evidence="2" id="KW-0963">Cytoplasm</keyword>
<evidence type="ECO:0000256" key="2">
    <source>
        <dbReference type="PIRNR" id="PIRNR006276"/>
    </source>
</evidence>
<accession>A0A9D2UXW5</accession>
<name>A0A9D2UXW5_9ACTN</name>